<evidence type="ECO:0000313" key="5">
    <source>
        <dbReference type="EMBL" id="MPC79652.1"/>
    </source>
</evidence>
<evidence type="ECO:0000256" key="2">
    <source>
        <dbReference type="ARBA" id="ARBA00009726"/>
    </source>
</evidence>
<dbReference type="InterPro" id="IPR050173">
    <property type="entry name" value="ABC_transporter_C-like"/>
</dbReference>
<comment type="subcellular location">
    <subcellularLocation>
        <location evidence="1">Membrane</location>
        <topology evidence="1">Multi-pass membrane protein</topology>
    </subcellularLocation>
</comment>
<dbReference type="GO" id="GO:0005524">
    <property type="term" value="F:ATP binding"/>
    <property type="evidence" value="ECO:0007669"/>
    <property type="project" value="UniProtKB-KW"/>
</dbReference>
<proteinExistence type="inferred from homology"/>
<comment type="similarity">
    <text evidence="2">Belongs to the ABC transporter superfamily. ABCC family. Conjugate transporter (TC 3.A.1.208) subfamily.</text>
</comment>
<comment type="caution">
    <text evidence="5">The sequence shown here is derived from an EMBL/GenBank/DDBJ whole genome shotgun (WGS) entry which is preliminary data.</text>
</comment>
<evidence type="ECO:0000256" key="4">
    <source>
        <dbReference type="ARBA" id="ARBA00022840"/>
    </source>
</evidence>
<evidence type="ECO:0000256" key="3">
    <source>
        <dbReference type="ARBA" id="ARBA00022741"/>
    </source>
</evidence>
<dbReference type="InterPro" id="IPR027417">
    <property type="entry name" value="P-loop_NTPase"/>
</dbReference>
<dbReference type="AlphaFoldDB" id="A0A5B7I7E5"/>
<dbReference type="GO" id="GO:0042626">
    <property type="term" value="F:ATPase-coupled transmembrane transporter activity"/>
    <property type="evidence" value="ECO:0007669"/>
    <property type="project" value="TreeGrafter"/>
</dbReference>
<reference evidence="5 6" key="1">
    <citation type="submission" date="2019-05" db="EMBL/GenBank/DDBJ databases">
        <title>Another draft genome of Portunus trituberculatus and its Hox gene families provides insights of decapod evolution.</title>
        <authorList>
            <person name="Jeong J.-H."/>
            <person name="Song I."/>
            <person name="Kim S."/>
            <person name="Choi T."/>
            <person name="Kim D."/>
            <person name="Ryu S."/>
            <person name="Kim W."/>
        </authorList>
    </citation>
    <scope>NUCLEOTIDE SEQUENCE [LARGE SCALE GENOMIC DNA]</scope>
    <source>
        <tissue evidence="5">Muscle</tissue>
    </source>
</reference>
<keyword evidence="3" id="KW-0547">Nucleotide-binding</keyword>
<dbReference type="Gene3D" id="3.40.50.300">
    <property type="entry name" value="P-loop containing nucleotide triphosphate hydrolases"/>
    <property type="match status" value="1"/>
</dbReference>
<evidence type="ECO:0000256" key="1">
    <source>
        <dbReference type="ARBA" id="ARBA00004141"/>
    </source>
</evidence>
<keyword evidence="4" id="KW-0067">ATP-binding</keyword>
<protein>
    <submittedName>
        <fullName evidence="5">Putative multidrug resistance-associated protein</fullName>
    </submittedName>
</protein>
<evidence type="ECO:0000313" key="6">
    <source>
        <dbReference type="Proteomes" id="UP000324222"/>
    </source>
</evidence>
<dbReference type="PANTHER" id="PTHR24223:SF456">
    <property type="entry name" value="MULTIDRUG RESISTANCE-ASSOCIATED PROTEIN LETHAL(2)03659"/>
    <property type="match status" value="1"/>
</dbReference>
<dbReference type="GO" id="GO:0005886">
    <property type="term" value="C:plasma membrane"/>
    <property type="evidence" value="ECO:0007669"/>
    <property type="project" value="TreeGrafter"/>
</dbReference>
<dbReference type="PANTHER" id="PTHR24223">
    <property type="entry name" value="ATP-BINDING CASSETTE SUB-FAMILY C"/>
    <property type="match status" value="1"/>
</dbReference>
<keyword evidence="6" id="KW-1185">Reference proteome</keyword>
<dbReference type="EMBL" id="VSRR010051703">
    <property type="protein sequence ID" value="MPC79652.1"/>
    <property type="molecule type" value="Genomic_DNA"/>
</dbReference>
<gene>
    <name evidence="5" type="ORF">E2C01_074189</name>
</gene>
<accession>A0A5B7I7E5</accession>
<dbReference type="OrthoDB" id="6500128at2759"/>
<organism evidence="5 6">
    <name type="scientific">Portunus trituberculatus</name>
    <name type="common">Swimming crab</name>
    <name type="synonym">Neptunus trituberculatus</name>
    <dbReference type="NCBI Taxonomy" id="210409"/>
    <lineage>
        <taxon>Eukaryota</taxon>
        <taxon>Metazoa</taxon>
        <taxon>Ecdysozoa</taxon>
        <taxon>Arthropoda</taxon>
        <taxon>Crustacea</taxon>
        <taxon>Multicrustacea</taxon>
        <taxon>Malacostraca</taxon>
        <taxon>Eumalacostraca</taxon>
        <taxon>Eucarida</taxon>
        <taxon>Decapoda</taxon>
        <taxon>Pleocyemata</taxon>
        <taxon>Brachyura</taxon>
        <taxon>Eubrachyura</taxon>
        <taxon>Portunoidea</taxon>
        <taxon>Portunidae</taxon>
        <taxon>Portuninae</taxon>
        <taxon>Portunus</taxon>
    </lineage>
</organism>
<name>A0A5B7I7E5_PORTR</name>
<dbReference type="SUPFAM" id="SSF52540">
    <property type="entry name" value="P-loop containing nucleoside triphosphate hydrolases"/>
    <property type="match status" value="1"/>
</dbReference>
<sequence>MLELPDRIDLLKRDRRDTRGHELKLRKDNYRRDFKKNSFPHRVIDISNGLDREVTSFLNVILGELPAHIGRVFVQGKISYASQEPWVFSGTVRKNIVFCLPFNEKKYLEVIKGMLFLDIEN</sequence>
<dbReference type="Proteomes" id="UP000324222">
    <property type="component" value="Unassembled WGS sequence"/>
</dbReference>